<dbReference type="EMBL" id="FOAZ01000024">
    <property type="protein sequence ID" value="SEM33657.1"/>
    <property type="molecule type" value="Genomic_DNA"/>
</dbReference>
<protein>
    <submittedName>
        <fullName evidence="5">Polysaccharide deacetylase</fullName>
    </submittedName>
</protein>
<dbReference type="Gene3D" id="3.20.20.370">
    <property type="entry name" value="Glycoside hydrolase/deacetylase"/>
    <property type="match status" value="1"/>
</dbReference>
<keyword evidence="6" id="KW-1185">Reference proteome</keyword>
<proteinExistence type="predicted"/>
<organism evidence="5 6">
    <name type="scientific">Streptacidiphilus jiangxiensis</name>
    <dbReference type="NCBI Taxonomy" id="235985"/>
    <lineage>
        <taxon>Bacteria</taxon>
        <taxon>Bacillati</taxon>
        <taxon>Actinomycetota</taxon>
        <taxon>Actinomycetes</taxon>
        <taxon>Kitasatosporales</taxon>
        <taxon>Streptomycetaceae</taxon>
        <taxon>Streptacidiphilus</taxon>
    </lineage>
</organism>
<evidence type="ECO:0000313" key="5">
    <source>
        <dbReference type="EMBL" id="SEM33657.1"/>
    </source>
</evidence>
<feature type="domain" description="NodB homology" evidence="4">
    <location>
        <begin position="46"/>
        <end position="222"/>
    </location>
</feature>
<dbReference type="InterPro" id="IPR051398">
    <property type="entry name" value="Polysacch_Deacetylase"/>
</dbReference>
<dbReference type="STRING" id="235985.SAMN05414137_12446"/>
<evidence type="ECO:0000259" key="4">
    <source>
        <dbReference type="PROSITE" id="PS51677"/>
    </source>
</evidence>
<sequence>MSPQVVHNVSFHGVGAPGPEREPGEHDYWVSRDSFLRILDACAARPEVRLSFDDGNESDVAIALPALVERGLTADFFVIAGRIDTPGNVSAEGVRALVAAGMGVGTHGLGHRAWPDVPDTELRAELTDARTAIAETAGRPVDSAACPFGAYDRRILGRLRALGYRRVYTSDRRPAAGEAWLQARFSVLATDTVDSFRTAVFAHRGPARRLRDTAVGAVKRWR</sequence>
<keyword evidence="2" id="KW-0732">Signal</keyword>
<evidence type="ECO:0000256" key="2">
    <source>
        <dbReference type="ARBA" id="ARBA00022729"/>
    </source>
</evidence>
<feature type="region of interest" description="Disordered" evidence="3">
    <location>
        <begin position="1"/>
        <end position="23"/>
    </location>
</feature>
<dbReference type="InterPro" id="IPR002509">
    <property type="entry name" value="NODB_dom"/>
</dbReference>
<gene>
    <name evidence="5" type="ORF">SAMN05414137_12446</name>
</gene>
<dbReference type="Proteomes" id="UP000183015">
    <property type="component" value="Unassembled WGS sequence"/>
</dbReference>
<dbReference type="PANTHER" id="PTHR34216">
    <property type="match status" value="1"/>
</dbReference>
<comment type="subcellular location">
    <subcellularLocation>
        <location evidence="1">Secreted</location>
    </subcellularLocation>
</comment>
<dbReference type="SUPFAM" id="SSF88713">
    <property type="entry name" value="Glycoside hydrolase/deacetylase"/>
    <property type="match status" value="1"/>
</dbReference>
<name>A0A1H7XKG7_STRJI</name>
<dbReference type="PANTHER" id="PTHR34216:SF3">
    <property type="entry name" value="POLY-BETA-1,6-N-ACETYL-D-GLUCOSAMINE N-DEACETYLASE"/>
    <property type="match status" value="1"/>
</dbReference>
<dbReference type="GO" id="GO:0005576">
    <property type="term" value="C:extracellular region"/>
    <property type="evidence" value="ECO:0007669"/>
    <property type="project" value="UniProtKB-SubCell"/>
</dbReference>
<dbReference type="OrthoDB" id="9763050at2"/>
<evidence type="ECO:0000313" key="6">
    <source>
        <dbReference type="Proteomes" id="UP000183015"/>
    </source>
</evidence>
<dbReference type="CDD" id="cd10918">
    <property type="entry name" value="CE4_NodB_like_5s_6s"/>
    <property type="match status" value="1"/>
</dbReference>
<evidence type="ECO:0000256" key="1">
    <source>
        <dbReference type="ARBA" id="ARBA00004613"/>
    </source>
</evidence>
<dbReference type="RefSeq" id="WP_042449877.1">
    <property type="nucleotide sequence ID" value="NZ_BBPN01000017.1"/>
</dbReference>
<accession>A0A1H7XKG7</accession>
<dbReference type="PROSITE" id="PS51677">
    <property type="entry name" value="NODB"/>
    <property type="match status" value="1"/>
</dbReference>
<reference evidence="6" key="1">
    <citation type="submission" date="2016-10" db="EMBL/GenBank/DDBJ databases">
        <authorList>
            <person name="Varghese N."/>
        </authorList>
    </citation>
    <scope>NUCLEOTIDE SEQUENCE [LARGE SCALE GENOMIC DNA]</scope>
    <source>
        <strain evidence="6">DSM 45096 / BCRC 16803 / CGMCC 4.1857 / CIP 109030 / JCM 12277 / KCTC 19219 / NBRC 100920 / 33214</strain>
    </source>
</reference>
<dbReference type="InterPro" id="IPR011330">
    <property type="entry name" value="Glyco_hydro/deAcase_b/a-brl"/>
</dbReference>
<dbReference type="Pfam" id="PF01522">
    <property type="entry name" value="Polysacc_deac_1"/>
    <property type="match status" value="1"/>
</dbReference>
<dbReference type="AlphaFoldDB" id="A0A1H7XKG7"/>
<dbReference type="GO" id="GO:0005975">
    <property type="term" value="P:carbohydrate metabolic process"/>
    <property type="evidence" value="ECO:0007669"/>
    <property type="project" value="InterPro"/>
</dbReference>
<dbReference type="eggNOG" id="COG0726">
    <property type="taxonomic scope" value="Bacteria"/>
</dbReference>
<evidence type="ECO:0000256" key="3">
    <source>
        <dbReference type="SAM" id="MobiDB-lite"/>
    </source>
</evidence>
<dbReference type="GO" id="GO:0016810">
    <property type="term" value="F:hydrolase activity, acting on carbon-nitrogen (but not peptide) bonds"/>
    <property type="evidence" value="ECO:0007669"/>
    <property type="project" value="InterPro"/>
</dbReference>